<dbReference type="GO" id="GO:0016616">
    <property type="term" value="F:oxidoreductase activity, acting on the CH-OH group of donors, NAD or NADP as acceptor"/>
    <property type="evidence" value="ECO:0007669"/>
    <property type="project" value="TreeGrafter"/>
</dbReference>
<dbReference type="Gene3D" id="3.40.50.720">
    <property type="entry name" value="NAD(P)-binding Rossmann-like Domain"/>
    <property type="match status" value="1"/>
</dbReference>
<dbReference type="Pfam" id="PF01370">
    <property type="entry name" value="Epimerase"/>
    <property type="match status" value="1"/>
</dbReference>
<protein>
    <submittedName>
        <fullName evidence="4">NAD-dependent epimerase/dehydratase family protein</fullName>
    </submittedName>
</protein>
<evidence type="ECO:0000256" key="2">
    <source>
        <dbReference type="ARBA" id="ARBA00023445"/>
    </source>
</evidence>
<dbReference type="InterPro" id="IPR036291">
    <property type="entry name" value="NAD(P)-bd_dom_sf"/>
</dbReference>
<dbReference type="SUPFAM" id="SSF51735">
    <property type="entry name" value="NAD(P)-binding Rossmann-fold domains"/>
    <property type="match status" value="1"/>
</dbReference>
<dbReference type="InterPro" id="IPR001509">
    <property type="entry name" value="Epimerase_deHydtase"/>
</dbReference>
<proteinExistence type="inferred from homology"/>
<organism evidence="4 5">
    <name type="scientific">Marine Group III euryarchaeote</name>
    <dbReference type="NCBI Taxonomy" id="2173149"/>
    <lineage>
        <taxon>Archaea</taxon>
        <taxon>Methanobacteriati</taxon>
        <taxon>Thermoplasmatota</taxon>
        <taxon>Thermoplasmata</taxon>
        <taxon>Candidatus Thermoprofundales</taxon>
    </lineage>
</organism>
<comment type="similarity">
    <text evidence="2">Belongs to the NAD(P)-dependent epimerase/dehydratase family. Dihydroflavonol-4-reductase subfamily.</text>
</comment>
<dbReference type="AlphaFoldDB" id="A0A7C8DCE9"/>
<gene>
    <name evidence="4" type="ORF">EYQ16_00670</name>
</gene>
<comment type="caution">
    <text evidence="4">The sequence shown here is derived from an EMBL/GenBank/DDBJ whole genome shotgun (WGS) entry which is preliminary data.</text>
</comment>
<reference evidence="5" key="1">
    <citation type="journal article" date="2019" name="bioRxiv">
        <title>Genome diversification in globally distributed novel marine Proteobacteria is linked to environmental adaptation.</title>
        <authorList>
            <person name="Zhou Z."/>
            <person name="Tran P.Q."/>
            <person name="Kieft K."/>
            <person name="Anantharaman K."/>
        </authorList>
    </citation>
    <scope>NUCLEOTIDE SEQUENCE [LARGE SCALE GENOMIC DNA]</scope>
</reference>
<evidence type="ECO:0000256" key="1">
    <source>
        <dbReference type="ARBA" id="ARBA00023002"/>
    </source>
</evidence>
<dbReference type="PANTHER" id="PTHR10366">
    <property type="entry name" value="NAD DEPENDENT EPIMERASE/DEHYDRATASE"/>
    <property type="match status" value="1"/>
</dbReference>
<name>A0A7C8DCE9_9ARCH</name>
<feature type="domain" description="NAD-dependent epimerase/dehydratase" evidence="3">
    <location>
        <begin position="4"/>
        <end position="227"/>
    </location>
</feature>
<dbReference type="Proteomes" id="UP000589516">
    <property type="component" value="Unassembled WGS sequence"/>
</dbReference>
<dbReference type="PANTHER" id="PTHR10366:SF564">
    <property type="entry name" value="STEROL-4-ALPHA-CARBOXYLATE 3-DEHYDROGENASE, DECARBOXYLATING"/>
    <property type="match status" value="1"/>
</dbReference>
<evidence type="ECO:0000313" key="5">
    <source>
        <dbReference type="Proteomes" id="UP000589516"/>
    </source>
</evidence>
<evidence type="ECO:0000313" key="4">
    <source>
        <dbReference type="EMBL" id="HIG63024.1"/>
    </source>
</evidence>
<keyword evidence="1" id="KW-0560">Oxidoreductase</keyword>
<sequence length="334" mass="37105">MKRVVVTGANGHVGYSVAKLLVARGYDVRATVRDTSDPAKTAHLEALGVEIAQADLMRPETLAPVMEGRDGLFQVAAVYRSWARDPQREIIEPSITGGINVLRAAHAAGVGRVVFTSSTAAVGRAGPDGAPLSEADWNDASRHPYSYAKTEAEHRAWAFAEESGLDLLVINPTAVIGPDFHRHTPSTAPYRMLLRGELRRIPPITYGLVDARDVAQGHVLAYETRQARGRYILCTECLPAAELVALVRDIDPTIAVPTRQAALWQVRALARLEQFRSWFGREPRLTPETVREYLGKPTNYDTSKARRELGWRPRPIRQTVRDTLEWVRDHPELL</sequence>
<dbReference type="EMBL" id="DUAV01000006">
    <property type="protein sequence ID" value="HIG63024.1"/>
    <property type="molecule type" value="Genomic_DNA"/>
</dbReference>
<dbReference type="InterPro" id="IPR050425">
    <property type="entry name" value="NAD(P)_dehydrat-like"/>
</dbReference>
<accession>A0A7C8DCE9</accession>
<evidence type="ECO:0000259" key="3">
    <source>
        <dbReference type="Pfam" id="PF01370"/>
    </source>
</evidence>